<accession>A0A5B0DWM4</accession>
<keyword evidence="5 6" id="KW-0472">Membrane</keyword>
<dbReference type="EMBL" id="VTWH01000003">
    <property type="protein sequence ID" value="KAA0969609.1"/>
    <property type="molecule type" value="Genomic_DNA"/>
</dbReference>
<dbReference type="PANTHER" id="PTHR30482">
    <property type="entry name" value="HIGH-AFFINITY BRANCHED-CHAIN AMINO ACID TRANSPORT SYSTEM PERMEASE"/>
    <property type="match status" value="1"/>
</dbReference>
<feature type="transmembrane region" description="Helical" evidence="6">
    <location>
        <begin position="65"/>
        <end position="83"/>
    </location>
</feature>
<keyword evidence="8" id="KW-1185">Reference proteome</keyword>
<comment type="subcellular location">
    <subcellularLocation>
        <location evidence="1">Cell membrane</location>
        <topology evidence="1">Multi-pass membrane protein</topology>
    </subcellularLocation>
</comment>
<dbReference type="Pfam" id="PF02653">
    <property type="entry name" value="BPD_transp_2"/>
    <property type="match status" value="1"/>
</dbReference>
<feature type="transmembrane region" description="Helical" evidence="6">
    <location>
        <begin position="291"/>
        <end position="311"/>
    </location>
</feature>
<evidence type="ECO:0000313" key="8">
    <source>
        <dbReference type="Proteomes" id="UP000324738"/>
    </source>
</evidence>
<dbReference type="Proteomes" id="UP000324738">
    <property type="component" value="Unassembled WGS sequence"/>
</dbReference>
<sequence>MIGQPAVRVAFLALAIVVMTAAFMAGSFLTPFQQTMVGFAGINILLATSLSFSNGLTGLFSLGHPAFMMAGGYTAAILTFPVARKAMMMPDLPVWIADMQAPFLLATLAGGLVAALLAVVSGFPVLRLRGHYLAVATIGLIVIVRVVINNADGVTRGAIGISGIPRLSTLPWIYGWALVALALMWRLKSASPGRAMMAIRENELAAAAIGVDRARYRLKAFALGAFFAGVGGALWAHLVTNLTPASFGIPLAFMLVAMVVIGGSGSLIGAAVAAILLSVVGEVMRPVERELGAYGLIQITIALILIAVMLLRPKGLFGSGEPFSFLKPKRPRSMQ</sequence>
<feature type="transmembrane region" description="Helical" evidence="6">
    <location>
        <begin position="7"/>
        <end position="29"/>
    </location>
</feature>
<feature type="transmembrane region" description="Helical" evidence="6">
    <location>
        <begin position="168"/>
        <end position="187"/>
    </location>
</feature>
<name>A0A5B0DWM4_9HYPH</name>
<dbReference type="AlphaFoldDB" id="A0A5B0DWM4"/>
<feature type="transmembrane region" description="Helical" evidence="6">
    <location>
        <begin position="251"/>
        <end position="279"/>
    </location>
</feature>
<dbReference type="RefSeq" id="WP_149300894.1">
    <property type="nucleotide sequence ID" value="NZ_VTWH01000003.1"/>
</dbReference>
<dbReference type="GO" id="GO:0015658">
    <property type="term" value="F:branched-chain amino acid transmembrane transporter activity"/>
    <property type="evidence" value="ECO:0007669"/>
    <property type="project" value="InterPro"/>
</dbReference>
<feature type="transmembrane region" description="Helical" evidence="6">
    <location>
        <begin position="103"/>
        <end position="123"/>
    </location>
</feature>
<feature type="transmembrane region" description="Helical" evidence="6">
    <location>
        <begin position="130"/>
        <end position="148"/>
    </location>
</feature>
<dbReference type="CDD" id="cd06581">
    <property type="entry name" value="TM_PBP1_LivM_like"/>
    <property type="match status" value="1"/>
</dbReference>
<protein>
    <submittedName>
        <fullName evidence="7">Branched-chain amino acid ABC transporter permease</fullName>
    </submittedName>
</protein>
<reference evidence="7 8" key="1">
    <citation type="submission" date="2019-08" db="EMBL/GenBank/DDBJ databases">
        <title>Aureimonas fodiniaquatilis sp. nov., isolated from a coal mine wastewater.</title>
        <authorList>
            <person name="Kim W."/>
        </authorList>
    </citation>
    <scope>NUCLEOTIDE SEQUENCE [LARGE SCALE GENOMIC DNA]</scope>
    <source>
        <strain evidence="7 8">CAU 1482</strain>
    </source>
</reference>
<comment type="caution">
    <text evidence="7">The sequence shown here is derived from an EMBL/GenBank/DDBJ whole genome shotgun (WGS) entry which is preliminary data.</text>
</comment>
<keyword evidence="3 6" id="KW-0812">Transmembrane</keyword>
<dbReference type="GO" id="GO:0005886">
    <property type="term" value="C:plasma membrane"/>
    <property type="evidence" value="ECO:0007669"/>
    <property type="project" value="UniProtKB-SubCell"/>
</dbReference>
<evidence type="ECO:0000256" key="2">
    <source>
        <dbReference type="ARBA" id="ARBA00022475"/>
    </source>
</evidence>
<feature type="transmembrane region" description="Helical" evidence="6">
    <location>
        <begin position="35"/>
        <end position="53"/>
    </location>
</feature>
<gene>
    <name evidence="7" type="ORF">FPY71_13875</name>
</gene>
<evidence type="ECO:0000256" key="1">
    <source>
        <dbReference type="ARBA" id="ARBA00004651"/>
    </source>
</evidence>
<evidence type="ECO:0000256" key="3">
    <source>
        <dbReference type="ARBA" id="ARBA00022692"/>
    </source>
</evidence>
<evidence type="ECO:0000313" key="7">
    <source>
        <dbReference type="EMBL" id="KAA0969609.1"/>
    </source>
</evidence>
<organism evidence="7 8">
    <name type="scientific">Aureimonas fodinaquatilis</name>
    <dbReference type="NCBI Taxonomy" id="2565783"/>
    <lineage>
        <taxon>Bacteria</taxon>
        <taxon>Pseudomonadati</taxon>
        <taxon>Pseudomonadota</taxon>
        <taxon>Alphaproteobacteria</taxon>
        <taxon>Hyphomicrobiales</taxon>
        <taxon>Aurantimonadaceae</taxon>
        <taxon>Aureimonas</taxon>
    </lineage>
</organism>
<evidence type="ECO:0000256" key="4">
    <source>
        <dbReference type="ARBA" id="ARBA00022989"/>
    </source>
</evidence>
<keyword evidence="2" id="KW-1003">Cell membrane</keyword>
<dbReference type="InterPro" id="IPR001851">
    <property type="entry name" value="ABC_transp_permease"/>
</dbReference>
<feature type="transmembrane region" description="Helical" evidence="6">
    <location>
        <begin position="220"/>
        <end position="239"/>
    </location>
</feature>
<evidence type="ECO:0000256" key="5">
    <source>
        <dbReference type="ARBA" id="ARBA00023136"/>
    </source>
</evidence>
<dbReference type="InterPro" id="IPR043428">
    <property type="entry name" value="LivM-like"/>
</dbReference>
<proteinExistence type="predicted"/>
<dbReference type="PANTHER" id="PTHR30482:SF10">
    <property type="entry name" value="HIGH-AFFINITY BRANCHED-CHAIN AMINO ACID TRANSPORT PROTEIN BRAE"/>
    <property type="match status" value="1"/>
</dbReference>
<dbReference type="OrthoDB" id="9814461at2"/>
<evidence type="ECO:0000256" key="6">
    <source>
        <dbReference type="SAM" id="Phobius"/>
    </source>
</evidence>
<keyword evidence="4 6" id="KW-1133">Transmembrane helix</keyword>